<dbReference type="EMBL" id="AFYH01005748">
    <property type="status" value="NOT_ANNOTATED_CDS"/>
    <property type="molecule type" value="Genomic_DNA"/>
</dbReference>
<dbReference type="GO" id="GO:0005789">
    <property type="term" value="C:endoplasmic reticulum membrane"/>
    <property type="evidence" value="ECO:0007669"/>
    <property type="project" value="TreeGrafter"/>
</dbReference>
<evidence type="ECO:0000256" key="2">
    <source>
        <dbReference type="SAM" id="Phobius"/>
    </source>
</evidence>
<dbReference type="GO" id="GO:0106300">
    <property type="term" value="P:protein-DNA covalent cross-linking repair"/>
    <property type="evidence" value="ECO:0007669"/>
    <property type="project" value="TreeGrafter"/>
</dbReference>
<dbReference type="SUPFAM" id="SSF55136">
    <property type="entry name" value="Probable bacterial effector-binding domain"/>
    <property type="match status" value="1"/>
</dbReference>
<feature type="compositionally biased region" description="Low complexity" evidence="1">
    <location>
        <begin position="217"/>
        <end position="226"/>
    </location>
</feature>
<reference evidence="3" key="3">
    <citation type="submission" date="2025-09" db="UniProtKB">
        <authorList>
            <consortium name="Ensembl"/>
        </authorList>
    </citation>
    <scope>IDENTIFICATION</scope>
</reference>
<organism evidence="3 4">
    <name type="scientific">Latimeria chalumnae</name>
    <name type="common">Coelacanth</name>
    <dbReference type="NCBI Taxonomy" id="7897"/>
    <lineage>
        <taxon>Eukaryota</taxon>
        <taxon>Metazoa</taxon>
        <taxon>Chordata</taxon>
        <taxon>Craniata</taxon>
        <taxon>Vertebrata</taxon>
        <taxon>Euteleostomi</taxon>
        <taxon>Coelacanthiformes</taxon>
        <taxon>Coelacanthidae</taxon>
        <taxon>Latimeria</taxon>
    </lineage>
</organism>
<dbReference type="GO" id="GO:0005634">
    <property type="term" value="C:nucleus"/>
    <property type="evidence" value="ECO:0007669"/>
    <property type="project" value="TreeGrafter"/>
</dbReference>
<dbReference type="EMBL" id="AFYH01005746">
    <property type="status" value="NOT_ANNOTATED_CDS"/>
    <property type="molecule type" value="Genomic_DNA"/>
</dbReference>
<dbReference type="GO" id="GO:0061709">
    <property type="term" value="P:reticulophagy"/>
    <property type="evidence" value="ECO:0007669"/>
    <property type="project" value="TreeGrafter"/>
</dbReference>
<gene>
    <name evidence="3" type="primary">TEX264</name>
</gene>
<feature type="region of interest" description="Disordered" evidence="1">
    <location>
        <begin position="196"/>
        <end position="310"/>
    </location>
</feature>
<dbReference type="EMBL" id="AFYH01005743">
    <property type="status" value="NOT_ANNOTATED_CDS"/>
    <property type="molecule type" value="Genomic_DNA"/>
</dbReference>
<reference evidence="4" key="1">
    <citation type="submission" date="2011-08" db="EMBL/GenBank/DDBJ databases">
        <title>The draft genome of Latimeria chalumnae.</title>
        <authorList>
            <person name="Di Palma F."/>
            <person name="Alfoldi J."/>
            <person name="Johnson J."/>
            <person name="Berlin A."/>
            <person name="Gnerre S."/>
            <person name="Jaffe D."/>
            <person name="MacCallum I."/>
            <person name="Young S."/>
            <person name="Walker B.J."/>
            <person name="Lander E."/>
            <person name="Lindblad-Toh K."/>
        </authorList>
    </citation>
    <scope>NUCLEOTIDE SEQUENCE [LARGE SCALE GENOMIC DNA]</scope>
    <source>
        <strain evidence="4">Wild caught</strain>
    </source>
</reference>
<accession>H3B9Q3</accession>
<dbReference type="PANTHER" id="PTHR15949">
    <property type="entry name" value="TESTIS-EXPRESSED PROTEIN 264"/>
    <property type="match status" value="1"/>
</dbReference>
<dbReference type="GeneTree" id="ENSGT00390000016901"/>
<dbReference type="OMA" id="GPYKECG"/>
<evidence type="ECO:0000256" key="1">
    <source>
        <dbReference type="SAM" id="MobiDB-lite"/>
    </source>
</evidence>
<sequence>MSDFLLLALILLLLLTLLLSLLGFALYSGLCAKVNVRTGSSPIRNIILAYKFKQGPYKDCGSLFTESCSIGPKLSCIAVYYDDPNQVPPAKCRYIVGSILSEGEEKPSEELVLLYQKYGFKIFSFPEVTHVVMTTFPFTTFLSIFLAVYRVYPTIYSYIKERKLCAHPWMEIYRGDLIYFIGPLAKQGDFYVPEVEEANRKPEEDDTEDRHTDITGADSSSDTASTYTQEAATESRETSVTPSLPPSLPGLVPEEDNGQDQRSRSTESSSSSSFEELNLEGSEEMEKSEVTQLEAGVGKDQEAASQKTSE</sequence>
<dbReference type="STRING" id="7897.ENSLACP00000018624"/>
<feature type="compositionally biased region" description="Low complexity" evidence="1">
    <location>
        <begin position="266"/>
        <end position="276"/>
    </location>
</feature>
<dbReference type="Ensembl" id="ENSLACT00000018757.2">
    <property type="protein sequence ID" value="ENSLACP00000018624.2"/>
    <property type="gene ID" value="ENSLACG00000016398.2"/>
</dbReference>
<name>H3B9Q3_LATCH</name>
<feature type="transmembrane region" description="Helical" evidence="2">
    <location>
        <begin position="131"/>
        <end position="152"/>
    </location>
</feature>
<evidence type="ECO:0000313" key="4">
    <source>
        <dbReference type="Proteomes" id="UP000008672"/>
    </source>
</evidence>
<keyword evidence="2" id="KW-0812">Transmembrane</keyword>
<keyword evidence="2" id="KW-0472">Membrane</keyword>
<dbReference type="EMBL" id="AFYH01005747">
    <property type="status" value="NOT_ANNOTATED_CDS"/>
    <property type="molecule type" value="Genomic_DNA"/>
</dbReference>
<dbReference type="EMBL" id="AFYH01005741">
    <property type="status" value="NOT_ANNOTATED_CDS"/>
    <property type="molecule type" value="Genomic_DNA"/>
</dbReference>
<proteinExistence type="predicted"/>
<keyword evidence="4" id="KW-1185">Reference proteome</keyword>
<dbReference type="Gene3D" id="3.20.80.10">
    <property type="entry name" value="Regulatory factor, effector binding domain"/>
    <property type="match status" value="1"/>
</dbReference>
<dbReference type="PANTHER" id="PTHR15949:SF3">
    <property type="entry name" value="TESTIS-EXPRESSED PROTEIN 264"/>
    <property type="match status" value="1"/>
</dbReference>
<dbReference type="GO" id="GO:0005657">
    <property type="term" value="C:replication fork"/>
    <property type="evidence" value="ECO:0007669"/>
    <property type="project" value="TreeGrafter"/>
</dbReference>
<dbReference type="EMBL" id="AFYH01005750">
    <property type="status" value="NOT_ANNOTATED_CDS"/>
    <property type="molecule type" value="Genomic_DNA"/>
</dbReference>
<dbReference type="Proteomes" id="UP000008672">
    <property type="component" value="Unassembled WGS sequence"/>
</dbReference>
<dbReference type="eggNOG" id="ENOG502S3D1">
    <property type="taxonomic scope" value="Eukaryota"/>
</dbReference>
<reference evidence="3" key="2">
    <citation type="submission" date="2025-08" db="UniProtKB">
        <authorList>
            <consortium name="Ensembl"/>
        </authorList>
    </citation>
    <scope>IDENTIFICATION</scope>
</reference>
<dbReference type="InParanoid" id="H3B9Q3"/>
<dbReference type="EMBL" id="AFYH01005749">
    <property type="status" value="NOT_ANNOTATED_CDS"/>
    <property type="molecule type" value="Genomic_DNA"/>
</dbReference>
<feature type="compositionally biased region" description="Basic and acidic residues" evidence="1">
    <location>
        <begin position="197"/>
        <end position="213"/>
    </location>
</feature>
<protein>
    <submittedName>
        <fullName evidence="3">Testis expressed 264, ER-phagy receptor</fullName>
    </submittedName>
</protein>
<dbReference type="EMBL" id="AFYH01005742">
    <property type="status" value="NOT_ANNOTATED_CDS"/>
    <property type="molecule type" value="Genomic_DNA"/>
</dbReference>
<dbReference type="EMBL" id="AFYH01005745">
    <property type="status" value="NOT_ANNOTATED_CDS"/>
    <property type="molecule type" value="Genomic_DNA"/>
</dbReference>
<keyword evidence="2" id="KW-1133">Transmembrane helix</keyword>
<dbReference type="GO" id="GO:0000421">
    <property type="term" value="C:autophagosome membrane"/>
    <property type="evidence" value="ECO:0007669"/>
    <property type="project" value="TreeGrafter"/>
</dbReference>
<dbReference type="AlphaFoldDB" id="H3B9Q3"/>
<dbReference type="FunCoup" id="H3B9Q3">
    <property type="interactions" value="659"/>
</dbReference>
<dbReference type="InterPro" id="IPR011256">
    <property type="entry name" value="Reg_factor_effector_dom_sf"/>
</dbReference>
<dbReference type="HOGENOM" id="CLU_077435_0_0_1"/>
<dbReference type="EMBL" id="AFYH01005744">
    <property type="status" value="NOT_ANNOTATED_CDS"/>
    <property type="molecule type" value="Genomic_DNA"/>
</dbReference>
<evidence type="ECO:0000313" key="3">
    <source>
        <dbReference type="Ensembl" id="ENSLACP00000018624.2"/>
    </source>
</evidence>